<evidence type="ECO:0000313" key="1">
    <source>
        <dbReference type="EMBL" id="KIK39695.1"/>
    </source>
</evidence>
<sequence>MFVFASQFNCRVDKASVSTTGIMCIFCLMDYFRGGEKVRRQIPFLHLLAYLEPDTAKSLACWQAIRHAIDAW</sequence>
<name>A0A0C9ZPS8_9AGAM</name>
<dbReference type="HOGENOM" id="CLU_2723881_0_0_1"/>
<reference evidence="2" key="2">
    <citation type="submission" date="2015-01" db="EMBL/GenBank/DDBJ databases">
        <title>Evolutionary Origins and Diversification of the Mycorrhizal Mutualists.</title>
        <authorList>
            <consortium name="DOE Joint Genome Institute"/>
            <consortium name="Mycorrhizal Genomics Consortium"/>
            <person name="Kohler A."/>
            <person name="Kuo A."/>
            <person name="Nagy L.G."/>
            <person name="Floudas D."/>
            <person name="Copeland A."/>
            <person name="Barry K.W."/>
            <person name="Cichocki N."/>
            <person name="Veneault-Fourrey C."/>
            <person name="LaButti K."/>
            <person name="Lindquist E.A."/>
            <person name="Lipzen A."/>
            <person name="Lundell T."/>
            <person name="Morin E."/>
            <person name="Murat C."/>
            <person name="Riley R."/>
            <person name="Ohm R."/>
            <person name="Sun H."/>
            <person name="Tunlid A."/>
            <person name="Henrissat B."/>
            <person name="Grigoriev I.V."/>
            <person name="Hibbett D.S."/>
            <person name="Martin F."/>
        </authorList>
    </citation>
    <scope>NUCLEOTIDE SEQUENCE [LARGE SCALE GENOMIC DNA]</scope>
    <source>
        <strain evidence="2">UH-Slu-Lm8-n1</strain>
    </source>
</reference>
<keyword evidence="2" id="KW-1185">Reference proteome</keyword>
<evidence type="ECO:0000313" key="2">
    <source>
        <dbReference type="Proteomes" id="UP000054485"/>
    </source>
</evidence>
<dbReference type="AlphaFoldDB" id="A0A0C9ZPS8"/>
<dbReference type="EMBL" id="KN835332">
    <property type="protein sequence ID" value="KIK39695.1"/>
    <property type="molecule type" value="Genomic_DNA"/>
</dbReference>
<protein>
    <submittedName>
        <fullName evidence="1">Uncharacterized protein</fullName>
    </submittedName>
</protein>
<organism evidence="1 2">
    <name type="scientific">Suillus luteus UH-Slu-Lm8-n1</name>
    <dbReference type="NCBI Taxonomy" id="930992"/>
    <lineage>
        <taxon>Eukaryota</taxon>
        <taxon>Fungi</taxon>
        <taxon>Dikarya</taxon>
        <taxon>Basidiomycota</taxon>
        <taxon>Agaricomycotina</taxon>
        <taxon>Agaricomycetes</taxon>
        <taxon>Agaricomycetidae</taxon>
        <taxon>Boletales</taxon>
        <taxon>Suillineae</taxon>
        <taxon>Suillaceae</taxon>
        <taxon>Suillus</taxon>
    </lineage>
</organism>
<dbReference type="Proteomes" id="UP000054485">
    <property type="component" value="Unassembled WGS sequence"/>
</dbReference>
<proteinExistence type="predicted"/>
<reference evidence="1 2" key="1">
    <citation type="submission" date="2014-04" db="EMBL/GenBank/DDBJ databases">
        <authorList>
            <consortium name="DOE Joint Genome Institute"/>
            <person name="Kuo A."/>
            <person name="Ruytinx J."/>
            <person name="Rineau F."/>
            <person name="Colpaert J."/>
            <person name="Kohler A."/>
            <person name="Nagy L.G."/>
            <person name="Floudas D."/>
            <person name="Copeland A."/>
            <person name="Barry K.W."/>
            <person name="Cichocki N."/>
            <person name="Veneault-Fourrey C."/>
            <person name="LaButti K."/>
            <person name="Lindquist E.A."/>
            <person name="Lipzen A."/>
            <person name="Lundell T."/>
            <person name="Morin E."/>
            <person name="Murat C."/>
            <person name="Sun H."/>
            <person name="Tunlid A."/>
            <person name="Henrissat B."/>
            <person name="Grigoriev I.V."/>
            <person name="Hibbett D.S."/>
            <person name="Martin F."/>
            <person name="Nordberg H.P."/>
            <person name="Cantor M.N."/>
            <person name="Hua S.X."/>
        </authorList>
    </citation>
    <scope>NUCLEOTIDE SEQUENCE [LARGE SCALE GENOMIC DNA]</scope>
    <source>
        <strain evidence="1 2">UH-Slu-Lm8-n1</strain>
    </source>
</reference>
<accession>A0A0C9ZPS8</accession>
<dbReference type="InParanoid" id="A0A0C9ZPS8"/>
<gene>
    <name evidence="1" type="ORF">CY34DRAFT_807981</name>
</gene>